<proteinExistence type="predicted"/>
<dbReference type="KEGG" id="wms:ID128_04395"/>
<name>A0A7L7YLD2_9RICK</name>
<dbReference type="PANTHER" id="PTHR30570:SF1">
    <property type="entry name" value="PHOSPHATE-BINDING PROTEIN PSTS"/>
    <property type="match status" value="1"/>
</dbReference>
<dbReference type="Gene3D" id="3.40.190.10">
    <property type="entry name" value="Periplasmic binding protein-like II"/>
    <property type="match status" value="2"/>
</dbReference>
<dbReference type="InterPro" id="IPR024370">
    <property type="entry name" value="PBP_domain"/>
</dbReference>
<dbReference type="AlphaFoldDB" id="A0A7L7YLD2"/>
<protein>
    <submittedName>
        <fullName evidence="3">Substrate-binding domain-containing protein</fullName>
    </submittedName>
</protein>
<keyword evidence="4" id="KW-1185">Reference proteome</keyword>
<evidence type="ECO:0000313" key="3">
    <source>
        <dbReference type="EMBL" id="QOD38043.1"/>
    </source>
</evidence>
<organism evidence="3 4">
    <name type="scientific">Candidatus Wolbachia massiliensis</name>
    <dbReference type="NCBI Taxonomy" id="1845000"/>
    <lineage>
        <taxon>Bacteria</taxon>
        <taxon>Pseudomonadati</taxon>
        <taxon>Pseudomonadota</taxon>
        <taxon>Alphaproteobacteria</taxon>
        <taxon>Rickettsiales</taxon>
        <taxon>Anaplasmataceae</taxon>
        <taxon>Wolbachieae</taxon>
        <taxon>Wolbachia</taxon>
    </lineage>
</organism>
<dbReference type="Proteomes" id="UP000516514">
    <property type="component" value="Chromosome"/>
</dbReference>
<dbReference type="Pfam" id="PF12849">
    <property type="entry name" value="PBP_like_2"/>
    <property type="match status" value="1"/>
</dbReference>
<reference evidence="3 4" key="1">
    <citation type="submission" date="2020-09" db="EMBL/GenBank/DDBJ databases">
        <title>An Earliest Endosymbiont, Wolbachia massiliensis sp. nov., Strain PL13 From the Bed Bug (Cimex hemipterius), Type strain of a New supergroup T.</title>
        <authorList>
            <person name="Laidoudi Y."/>
            <person name="Levasseur A."/>
            <person name="Medkour H."/>
            <person name="Maaloum M."/>
            <person name="BenKhedher M."/>
            <person name="Sambou M."/>
            <person name="Bassene H."/>
            <person name="Davoust B."/>
            <person name="Fenollar F."/>
            <person name="Raoult D."/>
            <person name="Mediannikov O."/>
        </authorList>
    </citation>
    <scope>NUCLEOTIDE SEQUENCE [LARGE SCALE GENOMIC DNA]</scope>
    <source>
        <strain evidence="3 4">PL13</strain>
    </source>
</reference>
<evidence type="ECO:0000259" key="2">
    <source>
        <dbReference type="Pfam" id="PF12849"/>
    </source>
</evidence>
<gene>
    <name evidence="3" type="ORF">ID128_04395</name>
</gene>
<dbReference type="RefSeq" id="WP_191110865.1">
    <property type="nucleotide sequence ID" value="NZ_CP061738.1"/>
</dbReference>
<evidence type="ECO:0000256" key="1">
    <source>
        <dbReference type="ARBA" id="ARBA00022729"/>
    </source>
</evidence>
<accession>A0A7L7YLD2</accession>
<feature type="domain" description="PBP" evidence="2">
    <location>
        <begin position="20"/>
        <end position="303"/>
    </location>
</feature>
<sequence>MLRSFLLIFVFSVFIPLSNADARKYIRIVGSSTVFPFISFIAEDFNRVFSFKTPVVESIGSGPGFKMFCSGIGGDTPDIATSSRPIKEAERELCKRNKVNGLVEIIIGYDGVVIANSNQSHKFDFTKKDLFEALSAYSQENGKLVKNNKKLWSDINPNLPETGIEIYGPHRNTGTYDTLINSIMLDEYSCMNSRVFNESYKNPEERKKACSNIRDDGRYIEVGINENIIIQKLKSNKNALGIFSFSFLVRNQDKIQGSTIAGIEPTYENISSEKYILARPLYLYIKKEHLNTVDGLREFIKEVMYSIRTEDGYLSRLGLISLSSEDIKKVLAEVHDIM</sequence>
<dbReference type="SUPFAM" id="SSF53850">
    <property type="entry name" value="Periplasmic binding protein-like II"/>
    <property type="match status" value="1"/>
</dbReference>
<dbReference type="InterPro" id="IPR050811">
    <property type="entry name" value="Phosphate_ABC_transporter"/>
</dbReference>
<evidence type="ECO:0000313" key="4">
    <source>
        <dbReference type="Proteomes" id="UP000516514"/>
    </source>
</evidence>
<keyword evidence="1" id="KW-0732">Signal</keyword>
<dbReference type="PANTHER" id="PTHR30570">
    <property type="entry name" value="PERIPLASMIC PHOSPHATE BINDING COMPONENT OF PHOSPHATE ABC TRANSPORTER"/>
    <property type="match status" value="1"/>
</dbReference>
<dbReference type="EMBL" id="CP061738">
    <property type="protein sequence ID" value="QOD38043.1"/>
    <property type="molecule type" value="Genomic_DNA"/>
</dbReference>